<comment type="caution">
    <text evidence="1">The sequence shown here is derived from an EMBL/GenBank/DDBJ whole genome shotgun (WGS) entry which is preliminary data.</text>
</comment>
<accession>A0ABT3PU62</accession>
<gene>
    <name evidence="1" type="ORF">LQ318_00515</name>
</gene>
<evidence type="ECO:0000313" key="1">
    <source>
        <dbReference type="EMBL" id="MCW9711373.1"/>
    </source>
</evidence>
<reference evidence="1 2" key="1">
    <citation type="submission" date="2021-11" db="EMBL/GenBank/DDBJ databases">
        <title>Aliifidinibius sp. nov., a new bacterium isolated from saline soil.</title>
        <authorList>
            <person name="Galisteo C."/>
            <person name="De La Haba R."/>
            <person name="Sanchez-Porro C."/>
            <person name="Ventosa A."/>
        </authorList>
    </citation>
    <scope>NUCLEOTIDE SEQUENCE [LARGE SCALE GENOMIC DNA]</scope>
    <source>
        <strain evidence="1 2">KACC 190600</strain>
    </source>
</reference>
<sequence>MGKRKITESEQKVLEKLIFPERFQVVLEETGHLYGELRDDLINLLSYGFIEAYERDNNKIALTAFYDADNLQDFTFRATSKGLSEIKST</sequence>
<protein>
    <submittedName>
        <fullName evidence="1">Uncharacterized protein</fullName>
    </submittedName>
</protein>
<dbReference type="EMBL" id="JAJNDC010000001">
    <property type="protein sequence ID" value="MCW9711373.1"/>
    <property type="molecule type" value="Genomic_DNA"/>
</dbReference>
<name>A0ABT3PU62_9BACT</name>
<evidence type="ECO:0000313" key="2">
    <source>
        <dbReference type="Proteomes" id="UP001207337"/>
    </source>
</evidence>
<dbReference type="RefSeq" id="WP_265786528.1">
    <property type="nucleotide sequence ID" value="NZ_BAABRS010000001.1"/>
</dbReference>
<dbReference type="Proteomes" id="UP001207337">
    <property type="component" value="Unassembled WGS sequence"/>
</dbReference>
<keyword evidence="2" id="KW-1185">Reference proteome</keyword>
<organism evidence="1 2">
    <name type="scientific">Fodinibius salicampi</name>
    <dbReference type="NCBI Taxonomy" id="1920655"/>
    <lineage>
        <taxon>Bacteria</taxon>
        <taxon>Pseudomonadati</taxon>
        <taxon>Balneolota</taxon>
        <taxon>Balneolia</taxon>
        <taxon>Balneolales</taxon>
        <taxon>Balneolaceae</taxon>
        <taxon>Fodinibius</taxon>
    </lineage>
</organism>
<proteinExistence type="predicted"/>